<feature type="repeat" description="TPR" evidence="3">
    <location>
        <begin position="423"/>
        <end position="456"/>
    </location>
</feature>
<dbReference type="InterPro" id="IPR019734">
    <property type="entry name" value="TPR_rpt"/>
</dbReference>
<keyword evidence="2 3" id="KW-0802">TPR repeat</keyword>
<evidence type="ECO:0000259" key="4">
    <source>
        <dbReference type="Pfam" id="PF03496"/>
    </source>
</evidence>
<proteinExistence type="predicted"/>
<dbReference type="GO" id="GO:0005576">
    <property type="term" value="C:extracellular region"/>
    <property type="evidence" value="ECO:0007669"/>
    <property type="project" value="InterPro"/>
</dbReference>
<sequence length="646" mass="73730">MATAHDPQRIGIESTQNIILIWLDRNIDTSKAEYQNTIAKLQAIISDLEIYTDVDQCVQFIETIKDRKTCMITSGSLGQLIVPRVHDMMQAWLKIKAVFTAIGPICEALKQAAQQCEHNAVSMSFVASGKRLDQLEPSFMYTQILKEILLTIDFKQEHFQNYIEYCRTLFVGDKAKFKQVKQLERNYPERSPIWWYSYECFLYPMLNSALRAMDGDTIVQMGFFIKDLHQHIQHLHKEQYSDRSSLQTFTVYRGQKISKAHFSQLLATKGGLLSFNNFLSTSKIQKVSLSFAEQAAVAVDSVGIFFVIKVDPLQSKTPFASIRDVSYFSHEDEVLFSMHSVFRVHDIEPISDIENLYQVNLSLTADDDKELCVLMDHIRKESFPTHGSWYRLGAILFKIGQSNKAKQIYQILLNQTTDEDEKASIYSQLGMVMYSEGEYFDALRFHKKALKIQAQSSSPNQCNVALSYNNIGNVYLRRCDYSKALSYHEKALSLRQQSLPPDHPDLAASYSNIGIVHKANNVYSQALACHEKALIIRQRSLPANHPELAKSHTVLGNIYSNLDEHAKAMRSYEQALAIQKQSLPPDHSDLAATYNNMGVLYESKQDYREAASFYTKAVQITERSLAASHPVRLMYVQNCADARKHL</sequence>
<dbReference type="SUPFAM" id="SSF56399">
    <property type="entry name" value="ADP-ribosylation"/>
    <property type="match status" value="1"/>
</dbReference>
<dbReference type="SUPFAM" id="SSF48452">
    <property type="entry name" value="TPR-like"/>
    <property type="match status" value="1"/>
</dbReference>
<evidence type="ECO:0000313" key="5">
    <source>
        <dbReference type="EMBL" id="CAF0823372.1"/>
    </source>
</evidence>
<name>A0A813U403_ADIRI</name>
<dbReference type="PANTHER" id="PTHR45641:SF19">
    <property type="entry name" value="NEPHROCYSTIN-3"/>
    <property type="match status" value="1"/>
</dbReference>
<dbReference type="Pfam" id="PF13181">
    <property type="entry name" value="TPR_8"/>
    <property type="match status" value="1"/>
</dbReference>
<dbReference type="SMART" id="SM00028">
    <property type="entry name" value="TPR"/>
    <property type="match status" value="6"/>
</dbReference>
<dbReference type="InterPro" id="IPR011990">
    <property type="entry name" value="TPR-like_helical_dom_sf"/>
</dbReference>
<dbReference type="Pfam" id="PF13374">
    <property type="entry name" value="TPR_10"/>
    <property type="match status" value="1"/>
</dbReference>
<gene>
    <name evidence="5" type="ORF">XAT740_LOCUS4076</name>
</gene>
<feature type="repeat" description="TPR" evidence="3">
    <location>
        <begin position="465"/>
        <end position="498"/>
    </location>
</feature>
<feature type="domain" description="ADP ribosyltransferase" evidence="4">
    <location>
        <begin position="196"/>
        <end position="352"/>
    </location>
</feature>
<evidence type="ECO:0000256" key="3">
    <source>
        <dbReference type="PROSITE-ProRule" id="PRU00339"/>
    </source>
</evidence>
<evidence type="ECO:0000256" key="2">
    <source>
        <dbReference type="ARBA" id="ARBA00022803"/>
    </source>
</evidence>
<comment type="caution">
    <text evidence="5">The sequence shown here is derived from an EMBL/GenBank/DDBJ whole genome shotgun (WGS) entry which is preliminary data.</text>
</comment>
<dbReference type="PROSITE" id="PS50005">
    <property type="entry name" value="TPR"/>
    <property type="match status" value="4"/>
</dbReference>
<keyword evidence="1" id="KW-0677">Repeat</keyword>
<dbReference type="Proteomes" id="UP000663828">
    <property type="component" value="Unassembled WGS sequence"/>
</dbReference>
<organism evidence="5 6">
    <name type="scientific">Adineta ricciae</name>
    <name type="common">Rotifer</name>
    <dbReference type="NCBI Taxonomy" id="249248"/>
    <lineage>
        <taxon>Eukaryota</taxon>
        <taxon>Metazoa</taxon>
        <taxon>Spiralia</taxon>
        <taxon>Gnathifera</taxon>
        <taxon>Rotifera</taxon>
        <taxon>Eurotatoria</taxon>
        <taxon>Bdelloidea</taxon>
        <taxon>Adinetida</taxon>
        <taxon>Adinetidae</taxon>
        <taxon>Adineta</taxon>
    </lineage>
</organism>
<dbReference type="Pfam" id="PF03496">
    <property type="entry name" value="ADPrib_exo_Tox"/>
    <property type="match status" value="1"/>
</dbReference>
<dbReference type="Pfam" id="PF13424">
    <property type="entry name" value="TPR_12"/>
    <property type="match status" value="2"/>
</dbReference>
<protein>
    <recommendedName>
        <fullName evidence="4">ADP ribosyltransferase domain-containing protein</fullName>
    </recommendedName>
</protein>
<dbReference type="AlphaFoldDB" id="A0A813U403"/>
<accession>A0A813U403</accession>
<keyword evidence="6" id="KW-1185">Reference proteome</keyword>
<dbReference type="Gene3D" id="1.25.40.10">
    <property type="entry name" value="Tetratricopeptide repeat domain"/>
    <property type="match status" value="3"/>
</dbReference>
<evidence type="ECO:0000313" key="6">
    <source>
        <dbReference type="Proteomes" id="UP000663828"/>
    </source>
</evidence>
<dbReference type="EMBL" id="CAJNOR010000162">
    <property type="protein sequence ID" value="CAF0823372.1"/>
    <property type="molecule type" value="Genomic_DNA"/>
</dbReference>
<dbReference type="PROSITE" id="PS51996">
    <property type="entry name" value="TR_MART"/>
    <property type="match status" value="1"/>
</dbReference>
<reference evidence="5" key="1">
    <citation type="submission" date="2021-02" db="EMBL/GenBank/DDBJ databases">
        <authorList>
            <person name="Nowell W R."/>
        </authorList>
    </citation>
    <scope>NUCLEOTIDE SEQUENCE</scope>
</reference>
<evidence type="ECO:0000256" key="1">
    <source>
        <dbReference type="ARBA" id="ARBA00022737"/>
    </source>
</evidence>
<feature type="repeat" description="TPR" evidence="3">
    <location>
        <begin position="591"/>
        <end position="624"/>
    </location>
</feature>
<dbReference type="PANTHER" id="PTHR45641">
    <property type="entry name" value="TETRATRICOPEPTIDE REPEAT PROTEIN (AFU_ORTHOLOGUE AFUA_6G03870)"/>
    <property type="match status" value="1"/>
</dbReference>
<feature type="repeat" description="TPR" evidence="3">
    <location>
        <begin position="549"/>
        <end position="582"/>
    </location>
</feature>
<dbReference type="Gene3D" id="3.90.176.10">
    <property type="entry name" value="Toxin ADP-ribosyltransferase, Chain A, domain 1"/>
    <property type="match status" value="1"/>
</dbReference>
<dbReference type="InterPro" id="IPR003540">
    <property type="entry name" value="ADP-ribosyltransferase"/>
</dbReference>